<dbReference type="InterPro" id="IPR037069">
    <property type="entry name" value="AcylCoA_DH/ox_N_sf"/>
</dbReference>
<keyword evidence="4 6" id="KW-0274">FAD</keyword>
<dbReference type="InterPro" id="IPR046373">
    <property type="entry name" value="Acyl-CoA_Oxase/DH_mid-dom_sf"/>
</dbReference>
<dbReference type="Gene3D" id="1.10.540.10">
    <property type="entry name" value="Acyl-CoA dehydrogenase/oxidase, N-terminal domain"/>
    <property type="match status" value="1"/>
</dbReference>
<keyword evidence="3 6" id="KW-0285">Flavoprotein</keyword>
<feature type="domain" description="Acyl-CoA dehydrogenase/oxidase C-terminal" evidence="7">
    <location>
        <begin position="228"/>
        <end position="375"/>
    </location>
</feature>
<evidence type="ECO:0000256" key="6">
    <source>
        <dbReference type="RuleBase" id="RU362125"/>
    </source>
</evidence>
<dbReference type="FunFam" id="2.40.110.10:FF:000002">
    <property type="entry name" value="Acyl-CoA dehydrogenase fadE12"/>
    <property type="match status" value="1"/>
</dbReference>
<dbReference type="SUPFAM" id="SSF56645">
    <property type="entry name" value="Acyl-CoA dehydrogenase NM domain-like"/>
    <property type="match status" value="1"/>
</dbReference>
<dbReference type="InterPro" id="IPR006091">
    <property type="entry name" value="Acyl-CoA_Oxase/DH_mid-dom"/>
</dbReference>
<evidence type="ECO:0000256" key="4">
    <source>
        <dbReference type="ARBA" id="ARBA00022827"/>
    </source>
</evidence>
<name>A0A1H9AI92_9RHOB</name>
<dbReference type="InterPro" id="IPR009075">
    <property type="entry name" value="AcylCo_DH/oxidase_C"/>
</dbReference>
<dbReference type="GO" id="GO:0050660">
    <property type="term" value="F:flavin adenine dinucleotide binding"/>
    <property type="evidence" value="ECO:0007669"/>
    <property type="project" value="InterPro"/>
</dbReference>
<dbReference type="GO" id="GO:0003995">
    <property type="term" value="F:acyl-CoA dehydrogenase activity"/>
    <property type="evidence" value="ECO:0007669"/>
    <property type="project" value="InterPro"/>
</dbReference>
<evidence type="ECO:0000256" key="3">
    <source>
        <dbReference type="ARBA" id="ARBA00022630"/>
    </source>
</evidence>
<evidence type="ECO:0000256" key="5">
    <source>
        <dbReference type="ARBA" id="ARBA00023002"/>
    </source>
</evidence>
<feature type="domain" description="Acyl-CoA oxidase/dehydrogenase middle" evidence="8">
    <location>
        <begin position="123"/>
        <end position="215"/>
    </location>
</feature>
<dbReference type="FunFam" id="1.20.140.10:FF:000001">
    <property type="entry name" value="Acyl-CoA dehydrogenase"/>
    <property type="match status" value="1"/>
</dbReference>
<dbReference type="PANTHER" id="PTHR43884:SF12">
    <property type="entry name" value="ISOVALERYL-COA DEHYDROGENASE, MITOCHONDRIAL-RELATED"/>
    <property type="match status" value="1"/>
</dbReference>
<evidence type="ECO:0000259" key="8">
    <source>
        <dbReference type="Pfam" id="PF02770"/>
    </source>
</evidence>
<dbReference type="Pfam" id="PF02770">
    <property type="entry name" value="Acyl-CoA_dh_M"/>
    <property type="match status" value="1"/>
</dbReference>
<dbReference type="InterPro" id="IPR013786">
    <property type="entry name" value="AcylCoA_DH/ox_N"/>
</dbReference>
<dbReference type="Pfam" id="PF02771">
    <property type="entry name" value="Acyl-CoA_dh_N"/>
    <property type="match status" value="1"/>
</dbReference>
<sequence>MLKRTIYDEEHEIFRRTVRKWAEVEVFPYAEQWRAEGCVSREVWRKAGEQGFLCMYADEKYGGLGLDDFRYDMILAEEINPREPGFFIALHNRIVGPYLQKLGTEEQRARFMPGVVSGECVLAVAMTEPGTGSDLGGVTTRAVDMGDHWVLNGSKTYISNGLLAGLVVVAARTGEGHEIGLFLVEDGMEGFVRGRNLKKLGLQSQDTAELFFDDVKVPKANVLGDPAKGFKTMMMNLAEERIMGALGFVARAEHAFNITMEYIQERRAFGRPIGTFQNSRFKMASIRTEIDAAWALTDHCVREHLRGELSAEMASEAKLFTSEVEGRVVDECLQLHGGAGYMEEYEISRLYADARISRIYAGTSEIMREIIGRGLGLDERKRN</sequence>
<dbReference type="InterPro" id="IPR006089">
    <property type="entry name" value="Acyl-CoA_DH_CS"/>
</dbReference>
<dbReference type="InterPro" id="IPR009100">
    <property type="entry name" value="AcylCoA_DH/oxidase_NM_dom_sf"/>
</dbReference>
<dbReference type="InterPro" id="IPR036250">
    <property type="entry name" value="AcylCo_DH-like_C"/>
</dbReference>
<evidence type="ECO:0000313" key="10">
    <source>
        <dbReference type="EMBL" id="SEP76113.1"/>
    </source>
</evidence>
<evidence type="ECO:0000313" key="11">
    <source>
        <dbReference type="Proteomes" id="UP000198634"/>
    </source>
</evidence>
<evidence type="ECO:0000259" key="9">
    <source>
        <dbReference type="Pfam" id="PF02771"/>
    </source>
</evidence>
<dbReference type="Pfam" id="PF00441">
    <property type="entry name" value="Acyl-CoA_dh_1"/>
    <property type="match status" value="1"/>
</dbReference>
<accession>A0A1H9AI92</accession>
<reference evidence="10 11" key="1">
    <citation type="submission" date="2016-10" db="EMBL/GenBank/DDBJ databases">
        <authorList>
            <person name="de Groot N.N."/>
        </authorList>
    </citation>
    <scope>NUCLEOTIDE SEQUENCE [LARGE SCALE GENOMIC DNA]</scope>
    <source>
        <strain evidence="10 11">DSM 22007</strain>
    </source>
</reference>
<evidence type="ECO:0000256" key="1">
    <source>
        <dbReference type="ARBA" id="ARBA00001974"/>
    </source>
</evidence>
<evidence type="ECO:0000259" key="7">
    <source>
        <dbReference type="Pfam" id="PF00441"/>
    </source>
</evidence>
<comment type="cofactor">
    <cofactor evidence="1 6">
        <name>FAD</name>
        <dbReference type="ChEBI" id="CHEBI:57692"/>
    </cofactor>
</comment>
<organism evidence="10 11">
    <name type="scientific">Thalassovita taeanensis</name>
    <dbReference type="NCBI Taxonomy" id="657014"/>
    <lineage>
        <taxon>Bacteria</taxon>
        <taxon>Pseudomonadati</taxon>
        <taxon>Pseudomonadota</taxon>
        <taxon>Alphaproteobacteria</taxon>
        <taxon>Rhodobacterales</taxon>
        <taxon>Roseobacteraceae</taxon>
        <taxon>Thalassovita</taxon>
    </lineage>
</organism>
<dbReference type="RefSeq" id="WP_217650039.1">
    <property type="nucleotide sequence ID" value="NZ_FOEP01000002.1"/>
</dbReference>
<keyword evidence="5 6" id="KW-0560">Oxidoreductase</keyword>
<dbReference type="Proteomes" id="UP000198634">
    <property type="component" value="Unassembled WGS sequence"/>
</dbReference>
<dbReference type="EMBL" id="FOEP01000002">
    <property type="protein sequence ID" value="SEP76113.1"/>
    <property type="molecule type" value="Genomic_DNA"/>
</dbReference>
<feature type="domain" description="Acyl-CoA dehydrogenase/oxidase N-terminal" evidence="9">
    <location>
        <begin position="9"/>
        <end position="119"/>
    </location>
</feature>
<proteinExistence type="inferred from homology"/>
<dbReference type="Gene3D" id="2.40.110.10">
    <property type="entry name" value="Butyryl-CoA Dehydrogenase, subunit A, domain 2"/>
    <property type="match status" value="1"/>
</dbReference>
<evidence type="ECO:0000256" key="2">
    <source>
        <dbReference type="ARBA" id="ARBA00009347"/>
    </source>
</evidence>
<protein>
    <submittedName>
        <fullName evidence="10">Acyl-CoA dehydrogenase</fullName>
    </submittedName>
</protein>
<dbReference type="AlphaFoldDB" id="A0A1H9AI92"/>
<dbReference type="SUPFAM" id="SSF47203">
    <property type="entry name" value="Acyl-CoA dehydrogenase C-terminal domain-like"/>
    <property type="match status" value="1"/>
</dbReference>
<dbReference type="STRING" id="657014.SAMN04488092_102140"/>
<keyword evidence="11" id="KW-1185">Reference proteome</keyword>
<dbReference type="PANTHER" id="PTHR43884">
    <property type="entry name" value="ACYL-COA DEHYDROGENASE"/>
    <property type="match status" value="1"/>
</dbReference>
<dbReference type="PROSITE" id="PS00073">
    <property type="entry name" value="ACYL_COA_DH_2"/>
    <property type="match status" value="1"/>
</dbReference>
<gene>
    <name evidence="10" type="ORF">SAMN04488092_102140</name>
</gene>
<dbReference type="Gene3D" id="1.20.140.10">
    <property type="entry name" value="Butyryl-CoA Dehydrogenase, subunit A, domain 3"/>
    <property type="match status" value="1"/>
</dbReference>
<comment type="similarity">
    <text evidence="2 6">Belongs to the acyl-CoA dehydrogenase family.</text>
</comment>